<dbReference type="Proteomes" id="UP000016511">
    <property type="component" value="Unassembled WGS sequence"/>
</dbReference>
<comment type="caution">
    <text evidence="1">The sequence shown here is derived from an EMBL/GenBank/DDBJ whole genome shotgun (WGS) entry which is preliminary data.</text>
</comment>
<dbReference type="EMBL" id="AWSJ01000331">
    <property type="protein sequence ID" value="ERI06211.1"/>
    <property type="molecule type" value="Genomic_DNA"/>
</dbReference>
<keyword evidence="2" id="KW-1185">Reference proteome</keyword>
<proteinExistence type="predicted"/>
<accession>U1Y5P3</accession>
<evidence type="ECO:0000313" key="2">
    <source>
        <dbReference type="Proteomes" id="UP000016511"/>
    </source>
</evidence>
<name>U1Y5P3_ANEAE</name>
<evidence type="ECO:0000313" key="1">
    <source>
        <dbReference type="EMBL" id="ERI06211.1"/>
    </source>
</evidence>
<dbReference type="HOGENOM" id="CLU_2379986_0_0_9"/>
<dbReference type="STRING" id="649747.HMPREF0083_05378"/>
<protein>
    <submittedName>
        <fullName evidence="1">Uncharacterized protein</fullName>
    </submittedName>
</protein>
<dbReference type="AlphaFoldDB" id="U1Y5P3"/>
<reference evidence="1 2" key="1">
    <citation type="submission" date="2013-08" db="EMBL/GenBank/DDBJ databases">
        <authorList>
            <person name="Weinstock G."/>
            <person name="Sodergren E."/>
            <person name="Wylie T."/>
            <person name="Fulton L."/>
            <person name="Fulton R."/>
            <person name="Fronick C."/>
            <person name="O'Laughlin M."/>
            <person name="Godfrey J."/>
            <person name="Miner T."/>
            <person name="Herter B."/>
            <person name="Appelbaum E."/>
            <person name="Cordes M."/>
            <person name="Lek S."/>
            <person name="Wollam A."/>
            <person name="Pepin K.H."/>
            <person name="Palsikar V.B."/>
            <person name="Mitreva M."/>
            <person name="Wilson R.K."/>
        </authorList>
    </citation>
    <scope>NUCLEOTIDE SEQUENCE [LARGE SCALE GENOMIC DNA]</scope>
    <source>
        <strain evidence="1 2">ATCC 12856</strain>
    </source>
</reference>
<organism evidence="1 2">
    <name type="scientific">Aneurinibacillus aneurinilyticus ATCC 12856</name>
    <dbReference type="NCBI Taxonomy" id="649747"/>
    <lineage>
        <taxon>Bacteria</taxon>
        <taxon>Bacillati</taxon>
        <taxon>Bacillota</taxon>
        <taxon>Bacilli</taxon>
        <taxon>Bacillales</taxon>
        <taxon>Paenibacillaceae</taxon>
        <taxon>Aneurinibacillus group</taxon>
        <taxon>Aneurinibacillus</taxon>
    </lineage>
</organism>
<sequence>MADVLKANQTKAYRLIRKMCNIFVVRSKRRRKSETRKRHIGLSSTGAQGASTLFFFRISSFQPRYPVKLSSVTYIIEPVQKVINIEPLCPGHRK</sequence>
<gene>
    <name evidence="1" type="ORF">HMPREF0083_05378</name>
</gene>